<dbReference type="AlphaFoldDB" id="A0A6S7CYC5"/>
<name>A0A6S7CYC5_9BURK</name>
<evidence type="ECO:0000313" key="2">
    <source>
        <dbReference type="Proteomes" id="UP000494365"/>
    </source>
</evidence>
<dbReference type="EMBL" id="CADIKK010000014">
    <property type="protein sequence ID" value="CAB3791175.1"/>
    <property type="molecule type" value="Genomic_DNA"/>
</dbReference>
<reference evidence="1 2" key="1">
    <citation type="submission" date="2020-04" db="EMBL/GenBank/DDBJ databases">
        <authorList>
            <person name="De Canck E."/>
        </authorList>
    </citation>
    <scope>NUCLEOTIDE SEQUENCE [LARGE SCALE GENOMIC DNA]</scope>
    <source>
        <strain evidence="1 2">LMG 28614</strain>
    </source>
</reference>
<evidence type="ECO:0000313" key="1">
    <source>
        <dbReference type="EMBL" id="CAB3791175.1"/>
    </source>
</evidence>
<sequence>MIDAKTEIARRLSALVGLDVSWVSHAADMLTVQFGPQRQYTTPRGTVREGGAWALHVQCSWRLERAGAIVATQDDLRGPDEKAHGAAGRLREMLVEHGPAIVESVSANETGGVVLALSSDLRLVVIPDGIEGDEDWRFFAPGVDAAHLVIEGGTVAPESFD</sequence>
<accession>A0A6S7CYC5</accession>
<keyword evidence="2" id="KW-1185">Reference proteome</keyword>
<gene>
    <name evidence="1" type="ORF">LMG28614_03241</name>
</gene>
<organism evidence="1 2">
    <name type="scientific">Paraburkholderia ultramafica</name>
    <dbReference type="NCBI Taxonomy" id="1544867"/>
    <lineage>
        <taxon>Bacteria</taxon>
        <taxon>Pseudomonadati</taxon>
        <taxon>Pseudomonadota</taxon>
        <taxon>Betaproteobacteria</taxon>
        <taxon>Burkholderiales</taxon>
        <taxon>Burkholderiaceae</taxon>
        <taxon>Paraburkholderia</taxon>
    </lineage>
</organism>
<dbReference type="RefSeq" id="WP_175150628.1">
    <property type="nucleotide sequence ID" value="NZ_CADIKK010000014.1"/>
</dbReference>
<dbReference type="Proteomes" id="UP000494365">
    <property type="component" value="Unassembled WGS sequence"/>
</dbReference>
<proteinExistence type="predicted"/>
<protein>
    <submittedName>
        <fullName evidence="1">Uncharacterized protein</fullName>
    </submittedName>
</protein>